<accession>A0A1I1XKN4</accession>
<sequence>MEKEIRLIEESDYEKAYTFQCEYLDRENFEDFMQRVKSDPDLYFVTVDGSEVVGICYGSPSKRNDSVINLNGIAVNLDVTKKYARVGLGTNMMRIFETAVKKRSYYIIGVGSADDPKVEAFYLKNGFKPTELVVKGSNLEEIERVRVIDYESGILRREELRRKYNPREVIFVLEKDLE</sequence>
<protein>
    <submittedName>
        <fullName evidence="2">Predicted N-acetyltransferase YhbS</fullName>
    </submittedName>
</protein>
<reference evidence="3" key="1">
    <citation type="submission" date="2016-10" db="EMBL/GenBank/DDBJ databases">
        <authorList>
            <person name="Varghese N."/>
            <person name="Submissions S."/>
        </authorList>
    </citation>
    <scope>NUCLEOTIDE SEQUENCE [LARGE SCALE GENOMIC DNA]</scope>
    <source>
        <strain evidence="3">CGMCC 1.10784</strain>
    </source>
</reference>
<dbReference type="Proteomes" id="UP000198855">
    <property type="component" value="Unassembled WGS sequence"/>
</dbReference>
<dbReference type="AlphaFoldDB" id="A0A1I1XKN4"/>
<dbReference type="Pfam" id="PF13508">
    <property type="entry name" value="Acetyltransf_7"/>
    <property type="match status" value="1"/>
</dbReference>
<dbReference type="EMBL" id="FOMT01000002">
    <property type="protein sequence ID" value="SFE07935.1"/>
    <property type="molecule type" value="Genomic_DNA"/>
</dbReference>
<keyword evidence="2" id="KW-0808">Transferase</keyword>
<evidence type="ECO:0000259" key="1">
    <source>
        <dbReference type="PROSITE" id="PS51186"/>
    </source>
</evidence>
<dbReference type="SUPFAM" id="SSF55729">
    <property type="entry name" value="Acyl-CoA N-acyltransferases (Nat)"/>
    <property type="match status" value="1"/>
</dbReference>
<dbReference type="RefSeq" id="WP_091184669.1">
    <property type="nucleotide sequence ID" value="NZ_FOMT01000002.1"/>
</dbReference>
<dbReference type="OrthoDB" id="2596764at2"/>
<evidence type="ECO:0000313" key="3">
    <source>
        <dbReference type="Proteomes" id="UP000198855"/>
    </source>
</evidence>
<dbReference type="InterPro" id="IPR016181">
    <property type="entry name" value="Acyl_CoA_acyltransferase"/>
</dbReference>
<feature type="domain" description="N-acetyltransferase" evidence="1">
    <location>
        <begin position="3"/>
        <end position="178"/>
    </location>
</feature>
<gene>
    <name evidence="2" type="ORF">SAMN05216378_2247</name>
</gene>
<organism evidence="2 3">
    <name type="scientific">Paenibacillus catalpae</name>
    <dbReference type="NCBI Taxonomy" id="1045775"/>
    <lineage>
        <taxon>Bacteria</taxon>
        <taxon>Bacillati</taxon>
        <taxon>Bacillota</taxon>
        <taxon>Bacilli</taxon>
        <taxon>Bacillales</taxon>
        <taxon>Paenibacillaceae</taxon>
        <taxon>Paenibacillus</taxon>
    </lineage>
</organism>
<name>A0A1I1XKN4_9BACL</name>
<dbReference type="STRING" id="1045775.SAMN05216378_2247"/>
<proteinExistence type="predicted"/>
<dbReference type="PROSITE" id="PS51186">
    <property type="entry name" value="GNAT"/>
    <property type="match status" value="1"/>
</dbReference>
<dbReference type="CDD" id="cd04301">
    <property type="entry name" value="NAT_SF"/>
    <property type="match status" value="1"/>
</dbReference>
<dbReference type="GO" id="GO:0016747">
    <property type="term" value="F:acyltransferase activity, transferring groups other than amino-acyl groups"/>
    <property type="evidence" value="ECO:0007669"/>
    <property type="project" value="InterPro"/>
</dbReference>
<dbReference type="InterPro" id="IPR000182">
    <property type="entry name" value="GNAT_dom"/>
</dbReference>
<keyword evidence="3" id="KW-1185">Reference proteome</keyword>
<dbReference type="Gene3D" id="3.40.630.30">
    <property type="match status" value="1"/>
</dbReference>
<evidence type="ECO:0000313" key="2">
    <source>
        <dbReference type="EMBL" id="SFE07935.1"/>
    </source>
</evidence>